<dbReference type="InterPro" id="IPR028978">
    <property type="entry name" value="Chorismate_lyase_/UTRA_dom_sf"/>
</dbReference>
<evidence type="ECO:0000256" key="2">
    <source>
        <dbReference type="ARBA" id="ARBA00023125"/>
    </source>
</evidence>
<dbReference type="Gene3D" id="3.40.1410.10">
    <property type="entry name" value="Chorismate lyase-like"/>
    <property type="match status" value="1"/>
</dbReference>
<dbReference type="AlphaFoldDB" id="A0A2H6CQW6"/>
<dbReference type="Pfam" id="PF00392">
    <property type="entry name" value="GntR"/>
    <property type="match status" value="1"/>
</dbReference>
<dbReference type="RefSeq" id="WP_103103279.1">
    <property type="nucleotide sequence ID" value="NZ_BDEC01000006.1"/>
</dbReference>
<dbReference type="SUPFAM" id="SSF64288">
    <property type="entry name" value="Chorismate lyase-like"/>
    <property type="match status" value="1"/>
</dbReference>
<gene>
    <name evidence="5" type="ORF">TEHN7118_0185</name>
</gene>
<dbReference type="GO" id="GO:0003677">
    <property type="term" value="F:DNA binding"/>
    <property type="evidence" value="ECO:0007669"/>
    <property type="project" value="UniProtKB-KW"/>
</dbReference>
<proteinExistence type="predicted"/>
<dbReference type="InterPro" id="IPR000524">
    <property type="entry name" value="Tscrpt_reg_HTH_GntR"/>
</dbReference>
<name>A0A2H6CQW6_TETHA</name>
<dbReference type="CDD" id="cd07377">
    <property type="entry name" value="WHTH_GntR"/>
    <property type="match status" value="1"/>
</dbReference>
<evidence type="ECO:0000256" key="1">
    <source>
        <dbReference type="ARBA" id="ARBA00023015"/>
    </source>
</evidence>
<evidence type="ECO:0000313" key="5">
    <source>
        <dbReference type="EMBL" id="GBD67379.1"/>
    </source>
</evidence>
<dbReference type="PRINTS" id="PR00035">
    <property type="entry name" value="HTHGNTR"/>
</dbReference>
<accession>A0A2H6CQW6</accession>
<dbReference type="Proteomes" id="UP000236214">
    <property type="component" value="Unassembled WGS sequence"/>
</dbReference>
<keyword evidence="6" id="KW-1185">Reference proteome</keyword>
<feature type="domain" description="HTH gntR-type" evidence="4">
    <location>
        <begin position="5"/>
        <end position="73"/>
    </location>
</feature>
<dbReference type="Pfam" id="PF07702">
    <property type="entry name" value="UTRA"/>
    <property type="match status" value="1"/>
</dbReference>
<reference evidence="5 6" key="1">
    <citation type="submission" date="2016-05" db="EMBL/GenBank/DDBJ databases">
        <title>Whole genome sequencing of Tetragenococcus halophilus subsp. halophilus NISL 7118.</title>
        <authorList>
            <person name="Shiwa Y."/>
            <person name="Nishimura I."/>
            <person name="Yoshikawa H."/>
            <person name="Koyama Y."/>
            <person name="Oguma T."/>
        </authorList>
    </citation>
    <scope>NUCLEOTIDE SEQUENCE [LARGE SCALE GENOMIC DNA]</scope>
    <source>
        <strain evidence="5 6">NISL 7118</strain>
    </source>
</reference>
<dbReference type="GO" id="GO:0045892">
    <property type="term" value="P:negative regulation of DNA-templated transcription"/>
    <property type="evidence" value="ECO:0007669"/>
    <property type="project" value="TreeGrafter"/>
</dbReference>
<dbReference type="SMART" id="SM00345">
    <property type="entry name" value="HTH_GNTR"/>
    <property type="match status" value="1"/>
</dbReference>
<keyword evidence="2" id="KW-0238">DNA-binding</keyword>
<dbReference type="InterPro" id="IPR036390">
    <property type="entry name" value="WH_DNA-bd_sf"/>
</dbReference>
<dbReference type="SMART" id="SM00866">
    <property type="entry name" value="UTRA"/>
    <property type="match status" value="1"/>
</dbReference>
<dbReference type="PANTHER" id="PTHR44846">
    <property type="entry name" value="MANNOSYL-D-GLYCERATE TRANSPORT/METABOLISM SYSTEM REPRESSOR MNGR-RELATED"/>
    <property type="match status" value="1"/>
</dbReference>
<dbReference type="EMBL" id="BDEC01000006">
    <property type="protein sequence ID" value="GBD67379.1"/>
    <property type="molecule type" value="Genomic_DNA"/>
</dbReference>
<evidence type="ECO:0000313" key="6">
    <source>
        <dbReference type="Proteomes" id="UP000236214"/>
    </source>
</evidence>
<dbReference type="GO" id="GO:0003700">
    <property type="term" value="F:DNA-binding transcription factor activity"/>
    <property type="evidence" value="ECO:0007669"/>
    <property type="project" value="InterPro"/>
</dbReference>
<organism evidence="5 6">
    <name type="scientific">Tetragenococcus halophilus subsp. halophilus</name>
    <dbReference type="NCBI Taxonomy" id="1513897"/>
    <lineage>
        <taxon>Bacteria</taxon>
        <taxon>Bacillati</taxon>
        <taxon>Bacillota</taxon>
        <taxon>Bacilli</taxon>
        <taxon>Lactobacillales</taxon>
        <taxon>Enterococcaceae</taxon>
        <taxon>Tetragenococcus</taxon>
    </lineage>
</organism>
<protein>
    <recommendedName>
        <fullName evidence="4">HTH gntR-type domain-containing protein</fullName>
    </recommendedName>
</protein>
<comment type="caution">
    <text evidence="5">The sequence shown here is derived from an EMBL/GenBank/DDBJ whole genome shotgun (WGS) entry which is preliminary data.</text>
</comment>
<dbReference type="Gene3D" id="1.10.10.10">
    <property type="entry name" value="Winged helix-like DNA-binding domain superfamily/Winged helix DNA-binding domain"/>
    <property type="match status" value="1"/>
</dbReference>
<dbReference type="InterPro" id="IPR011663">
    <property type="entry name" value="UTRA"/>
</dbReference>
<evidence type="ECO:0000256" key="3">
    <source>
        <dbReference type="ARBA" id="ARBA00023163"/>
    </source>
</evidence>
<sequence>MKANGLKYLTIYDELKKEITEGKYAIGDPFPTEPMLQERFNVSRITVRRAVQMLADEGYLQRMHGVGTIVVSQKESLQLQDLVSFSRENNDRKVQSTVLSFEPYLSASPYVCSKLDLSKNVFVSCHEKLRWVDGEVIGFQRVYCPTFLSLTKEEVSTPNVSLYEIFNEKGYRVTKANETIESVVADKKLAQHLKIKKGDPLLYVQRTTSDQVGRLVEFAEFFYRGDRYQYHVELQAPN</sequence>
<dbReference type="InterPro" id="IPR050679">
    <property type="entry name" value="Bact_HTH_transcr_reg"/>
</dbReference>
<dbReference type="SUPFAM" id="SSF46785">
    <property type="entry name" value="Winged helix' DNA-binding domain"/>
    <property type="match status" value="1"/>
</dbReference>
<dbReference type="PANTHER" id="PTHR44846:SF1">
    <property type="entry name" value="MANNOSYL-D-GLYCERATE TRANSPORT_METABOLISM SYSTEM REPRESSOR MNGR-RELATED"/>
    <property type="match status" value="1"/>
</dbReference>
<keyword evidence="1" id="KW-0805">Transcription regulation</keyword>
<keyword evidence="3" id="KW-0804">Transcription</keyword>
<dbReference type="InterPro" id="IPR036388">
    <property type="entry name" value="WH-like_DNA-bd_sf"/>
</dbReference>
<evidence type="ECO:0000259" key="4">
    <source>
        <dbReference type="PROSITE" id="PS50949"/>
    </source>
</evidence>
<dbReference type="PROSITE" id="PS50949">
    <property type="entry name" value="HTH_GNTR"/>
    <property type="match status" value="1"/>
</dbReference>